<comment type="catalytic activity">
    <reaction evidence="11">
        <text>[GlcNAc-(1-&gt;4)-Mur2Ac(oyl-L-Ala-gamma-D-Glu-L-Lys-D-Ala-D-Ala)](n)-di-trans,octa-cis-undecaprenyl diphosphate + beta-D-GlcNAc-(1-&gt;4)-Mur2Ac(oyl-L-Ala-gamma-D-Glu-L-Lys-D-Ala-D-Ala)-di-trans,octa-cis-undecaprenyl diphosphate = [GlcNAc-(1-&gt;4)-Mur2Ac(oyl-L-Ala-gamma-D-Glu-L-Lys-D-Ala-D-Ala)](n+1)-di-trans,octa-cis-undecaprenyl diphosphate + di-trans,octa-cis-undecaprenyl diphosphate + H(+)</text>
        <dbReference type="Rhea" id="RHEA:23708"/>
        <dbReference type="Rhea" id="RHEA-COMP:9602"/>
        <dbReference type="Rhea" id="RHEA-COMP:9603"/>
        <dbReference type="ChEBI" id="CHEBI:15378"/>
        <dbReference type="ChEBI" id="CHEBI:58405"/>
        <dbReference type="ChEBI" id="CHEBI:60033"/>
        <dbReference type="ChEBI" id="CHEBI:78435"/>
        <dbReference type="EC" id="2.4.99.28"/>
    </reaction>
</comment>
<keyword evidence="8" id="KW-0378">Hydrolase</keyword>
<dbReference type="Pfam" id="PF00905">
    <property type="entry name" value="Transpeptidase"/>
    <property type="match status" value="1"/>
</dbReference>
<evidence type="ECO:0000256" key="5">
    <source>
        <dbReference type="ARBA" id="ARBA00022670"/>
    </source>
</evidence>
<dbReference type="OrthoDB" id="9776832at2"/>
<dbReference type="InterPro" id="IPR012338">
    <property type="entry name" value="Beta-lactam/transpept-like"/>
</dbReference>
<evidence type="ECO:0000256" key="10">
    <source>
        <dbReference type="ARBA" id="ARBA00044770"/>
    </source>
</evidence>
<accession>D4H1B6</accession>
<dbReference type="KEGG" id="dap:Dacet_0058"/>
<dbReference type="InterPro" id="IPR001264">
    <property type="entry name" value="Glyco_trans_51"/>
</dbReference>
<keyword evidence="9" id="KW-0511">Multifunctional enzyme</keyword>
<evidence type="ECO:0000256" key="11">
    <source>
        <dbReference type="ARBA" id="ARBA00049902"/>
    </source>
</evidence>
<keyword evidence="7" id="KW-0808">Transferase</keyword>
<proteinExistence type="inferred from homology"/>
<dbReference type="Gene3D" id="3.40.710.10">
    <property type="entry name" value="DD-peptidase/beta-lactamase superfamily"/>
    <property type="match status" value="1"/>
</dbReference>
<dbReference type="InParanoid" id="D4H1B6"/>
<dbReference type="SUPFAM" id="SSF53955">
    <property type="entry name" value="Lysozyme-like"/>
    <property type="match status" value="1"/>
</dbReference>
<evidence type="ECO:0000256" key="1">
    <source>
        <dbReference type="ARBA" id="ARBA00004752"/>
    </source>
</evidence>
<keyword evidence="4" id="KW-0121">Carboxypeptidase</keyword>
<keyword evidence="6" id="KW-0328">Glycosyltransferase</keyword>
<dbReference type="GO" id="GO:0006508">
    <property type="term" value="P:proteolysis"/>
    <property type="evidence" value="ECO:0007669"/>
    <property type="project" value="UniProtKB-KW"/>
</dbReference>
<evidence type="ECO:0000256" key="2">
    <source>
        <dbReference type="ARBA" id="ARBA00007090"/>
    </source>
</evidence>
<evidence type="ECO:0000259" key="13">
    <source>
        <dbReference type="Pfam" id="PF00912"/>
    </source>
</evidence>
<dbReference type="InterPro" id="IPR050396">
    <property type="entry name" value="Glycosyltr_51/Transpeptidase"/>
</dbReference>
<evidence type="ECO:0000256" key="8">
    <source>
        <dbReference type="ARBA" id="ARBA00022801"/>
    </source>
</evidence>
<dbReference type="PANTHER" id="PTHR32282">
    <property type="entry name" value="BINDING PROTEIN TRANSPEPTIDASE, PUTATIVE-RELATED"/>
    <property type="match status" value="1"/>
</dbReference>
<comment type="similarity">
    <text evidence="3">In the N-terminal section; belongs to the glycosyltransferase 51 family.</text>
</comment>
<evidence type="ECO:0000259" key="12">
    <source>
        <dbReference type="Pfam" id="PF00905"/>
    </source>
</evidence>
<dbReference type="GO" id="GO:0008658">
    <property type="term" value="F:penicillin binding"/>
    <property type="evidence" value="ECO:0007669"/>
    <property type="project" value="InterPro"/>
</dbReference>
<evidence type="ECO:0000256" key="6">
    <source>
        <dbReference type="ARBA" id="ARBA00022676"/>
    </source>
</evidence>
<evidence type="ECO:0000313" key="15">
    <source>
        <dbReference type="Proteomes" id="UP000002012"/>
    </source>
</evidence>
<protein>
    <recommendedName>
        <fullName evidence="10">peptidoglycan glycosyltransferase</fullName>
        <ecNumber evidence="10">2.4.99.28</ecNumber>
    </recommendedName>
</protein>
<dbReference type="InterPro" id="IPR036950">
    <property type="entry name" value="PBP_transglycosylase"/>
</dbReference>
<dbReference type="eggNOG" id="COG0744">
    <property type="taxonomic scope" value="Bacteria"/>
</dbReference>
<dbReference type="PaxDb" id="522772-Dacet_0058"/>
<dbReference type="HOGENOM" id="CLU_028589_0_0_0"/>
<sequence precursor="true">MTLKRFWILTACVCLVFFAGISAVLNSEKTLVRGYNADLDEILKGDRSGKSLTIYTADNIKIYEKIYQQTSELPKEVPDDLFYMAEFAGENLFTCDKPDSKASRAILDFYNISETGLNNCIVLFTAEKAIARKGDKVSRLKLWSTAARLVEKYGVRKIILAYMEHSYMQNDIWGVEAAAYSYFGSSVRFLTIAKKAWLISVLTLGQMPDDDTPAFYKRKDMLAYRLYLKGLITYTQYSDAAEQPVYKLHKVVNTMPDYTALVLQELKRKGVKTDRQLVVHTNINLSTLRAAQHAISSKLKKYPDGINIAMAVVNYETGGVEALAANNKWKYHTMQMRRQIGSTFKPIVYLTAIKEGASPNELIVDKKYRYNLGNYVYAPANFEDYYMGKIPMRLGLVHSLNNATIHLAKLAGLRKVSRMAVDLGMDARIKPYLAMPLGIFPITPLNLAKVYAAFGTYGIKKEIGFINRVEDSKGERVYLPKEMPRRVSPERETYQVVYMMKDVVRRGTARRSGLIPGTAAKTGTTDEYRDAWTVALFPPYAVVCWVGFDSHRSMGERGTGGGYAAPVIAEFQRLLTKKTEKIDFNVPKGIVFKRVDRYTGAVTGKGCGSKRTYAEAFLEERVPPVCGGRNIAFENVKENTGS</sequence>
<dbReference type="Proteomes" id="UP000002012">
    <property type="component" value="Chromosome"/>
</dbReference>
<dbReference type="AlphaFoldDB" id="D4H1B6"/>
<keyword evidence="5" id="KW-0645">Protease</keyword>
<dbReference type="STRING" id="522772.Dacet_0058"/>
<comment type="similarity">
    <text evidence="2">In the C-terminal section; belongs to the transpeptidase family.</text>
</comment>
<feature type="domain" description="Glycosyl transferase family 51" evidence="13">
    <location>
        <begin position="138"/>
        <end position="206"/>
    </location>
</feature>
<dbReference type="GO" id="GO:0004180">
    <property type="term" value="F:carboxypeptidase activity"/>
    <property type="evidence" value="ECO:0007669"/>
    <property type="project" value="UniProtKB-KW"/>
</dbReference>
<dbReference type="PANTHER" id="PTHR32282:SF33">
    <property type="entry name" value="PEPTIDOGLYCAN GLYCOSYLTRANSFERASE"/>
    <property type="match status" value="1"/>
</dbReference>
<evidence type="ECO:0000313" key="14">
    <source>
        <dbReference type="EMBL" id="ADD66864.1"/>
    </source>
</evidence>
<dbReference type="InterPro" id="IPR023346">
    <property type="entry name" value="Lysozyme-like_dom_sf"/>
</dbReference>
<dbReference type="SUPFAM" id="SSF56601">
    <property type="entry name" value="beta-lactamase/transpeptidase-like"/>
    <property type="match status" value="1"/>
</dbReference>
<reference evidence="14 15" key="1">
    <citation type="journal article" date="2010" name="Stand. Genomic Sci.">
        <title>Complete genome sequence of Denitrovibrio acetiphilus type strain (N2460).</title>
        <authorList>
            <person name="Kiss H."/>
            <person name="Lang E."/>
            <person name="Lapidus A."/>
            <person name="Copeland A."/>
            <person name="Nolan M."/>
            <person name="Glavina Del Rio T."/>
            <person name="Chen F."/>
            <person name="Lucas S."/>
            <person name="Tice H."/>
            <person name="Cheng J.F."/>
            <person name="Han C."/>
            <person name="Goodwin L."/>
            <person name="Pitluck S."/>
            <person name="Liolios K."/>
            <person name="Pati A."/>
            <person name="Ivanova N."/>
            <person name="Mavromatis K."/>
            <person name="Chen A."/>
            <person name="Palaniappan K."/>
            <person name="Land M."/>
            <person name="Hauser L."/>
            <person name="Chang Y.J."/>
            <person name="Jeffries C.D."/>
            <person name="Detter J.C."/>
            <person name="Brettin T."/>
            <person name="Spring S."/>
            <person name="Rohde M."/>
            <person name="Goker M."/>
            <person name="Woyke T."/>
            <person name="Bristow J."/>
            <person name="Eisen J.A."/>
            <person name="Markowitz V."/>
            <person name="Hugenholtz P."/>
            <person name="Kyrpides N.C."/>
            <person name="Klenk H.P."/>
        </authorList>
    </citation>
    <scope>NUCLEOTIDE SEQUENCE [LARGE SCALE GENOMIC DNA]</scope>
    <source>
        <strain evidence="15">DSM 12809 / NBRC 114555 / N2460</strain>
    </source>
</reference>
<dbReference type="Pfam" id="PF00912">
    <property type="entry name" value="Transgly"/>
    <property type="match status" value="1"/>
</dbReference>
<feature type="domain" description="Penicillin-binding protein transpeptidase" evidence="12">
    <location>
        <begin position="310"/>
        <end position="529"/>
    </location>
</feature>
<comment type="pathway">
    <text evidence="1">Cell wall biogenesis; peptidoglycan biosynthesis.</text>
</comment>
<dbReference type="Gene3D" id="1.10.3810.10">
    <property type="entry name" value="Biosynthetic peptidoglycan transglycosylase-like"/>
    <property type="match status" value="1"/>
</dbReference>
<evidence type="ECO:0000256" key="9">
    <source>
        <dbReference type="ARBA" id="ARBA00023268"/>
    </source>
</evidence>
<keyword evidence="15" id="KW-1185">Reference proteome</keyword>
<evidence type="ECO:0000256" key="4">
    <source>
        <dbReference type="ARBA" id="ARBA00022645"/>
    </source>
</evidence>
<organism evidence="14 15">
    <name type="scientific">Denitrovibrio acetiphilus (strain DSM 12809 / NBRC 114555 / N2460)</name>
    <dbReference type="NCBI Taxonomy" id="522772"/>
    <lineage>
        <taxon>Bacteria</taxon>
        <taxon>Pseudomonadati</taxon>
        <taxon>Deferribacterota</taxon>
        <taxon>Deferribacteres</taxon>
        <taxon>Deferribacterales</taxon>
        <taxon>Geovibrionaceae</taxon>
        <taxon>Denitrovibrio</taxon>
    </lineage>
</organism>
<gene>
    <name evidence="14" type="ordered locus">Dacet_0058</name>
</gene>
<name>D4H1B6_DENA2</name>
<dbReference type="InterPro" id="IPR001460">
    <property type="entry name" value="PCN-bd_Tpept"/>
</dbReference>
<dbReference type="EMBL" id="CP001968">
    <property type="protein sequence ID" value="ADD66864.1"/>
    <property type="molecule type" value="Genomic_DNA"/>
</dbReference>
<dbReference type="EC" id="2.4.99.28" evidence="10"/>
<evidence type="ECO:0000256" key="3">
    <source>
        <dbReference type="ARBA" id="ARBA00007739"/>
    </source>
</evidence>
<dbReference type="RefSeq" id="WP_013009412.1">
    <property type="nucleotide sequence ID" value="NC_013943.1"/>
</dbReference>
<dbReference type="GO" id="GO:0008955">
    <property type="term" value="F:peptidoglycan glycosyltransferase activity"/>
    <property type="evidence" value="ECO:0007669"/>
    <property type="project" value="UniProtKB-EC"/>
</dbReference>
<evidence type="ECO:0000256" key="7">
    <source>
        <dbReference type="ARBA" id="ARBA00022679"/>
    </source>
</evidence>